<dbReference type="Pfam" id="PF00245">
    <property type="entry name" value="Alk_phosphatase"/>
    <property type="match status" value="1"/>
</dbReference>
<feature type="binding site" evidence="3">
    <location>
        <position position="97"/>
    </location>
    <ligand>
        <name>Mg(2+)</name>
        <dbReference type="ChEBI" id="CHEBI:18420"/>
    </ligand>
</feature>
<protein>
    <submittedName>
        <fullName evidence="5">Alkaline phosphatase</fullName>
    </submittedName>
</protein>
<keyword evidence="1" id="KW-0597">Phosphoprotein</keyword>
<evidence type="ECO:0000256" key="3">
    <source>
        <dbReference type="PIRSR" id="PIRSR601952-2"/>
    </source>
</evidence>
<organism evidence="5 6">
    <name type="scientific">Ferrimonas marina</name>
    <dbReference type="NCBI Taxonomy" id="299255"/>
    <lineage>
        <taxon>Bacteria</taxon>
        <taxon>Pseudomonadati</taxon>
        <taxon>Pseudomonadota</taxon>
        <taxon>Gammaproteobacteria</taxon>
        <taxon>Alteromonadales</taxon>
        <taxon>Ferrimonadaceae</taxon>
        <taxon>Ferrimonas</taxon>
    </lineage>
</organism>
<evidence type="ECO:0000256" key="1">
    <source>
        <dbReference type="ARBA" id="ARBA00022553"/>
    </source>
</evidence>
<feature type="binding site" evidence="3">
    <location>
        <position position="376"/>
    </location>
    <ligand>
        <name>Zn(2+)</name>
        <dbReference type="ChEBI" id="CHEBI:29105"/>
        <label>2</label>
    </ligand>
</feature>
<dbReference type="STRING" id="299255.SAMN02745129_4134"/>
<evidence type="ECO:0000256" key="4">
    <source>
        <dbReference type="RuleBase" id="RU003946"/>
    </source>
</evidence>
<comment type="cofactor">
    <cofactor evidence="3">
        <name>Mg(2+)</name>
        <dbReference type="ChEBI" id="CHEBI:18420"/>
    </cofactor>
    <text evidence="3">Binds 1 Mg(2+) ion.</text>
</comment>
<dbReference type="InterPro" id="IPR001952">
    <property type="entry name" value="Alkaline_phosphatase"/>
</dbReference>
<dbReference type="PRINTS" id="PR00113">
    <property type="entry name" value="ALKPHPHTASE"/>
</dbReference>
<dbReference type="EMBL" id="FQXG01000007">
    <property type="protein sequence ID" value="SHI10245.1"/>
    <property type="molecule type" value="Genomic_DNA"/>
</dbReference>
<accession>A0A1M5YDY2</accession>
<feature type="binding site" evidence="3">
    <location>
        <position position="416"/>
    </location>
    <ligand>
        <name>Zn(2+)</name>
        <dbReference type="ChEBI" id="CHEBI:29105"/>
        <label>2</label>
    </ligand>
</feature>
<feature type="binding site" evidence="3">
    <location>
        <position position="208"/>
    </location>
    <ligand>
        <name>Mg(2+)</name>
        <dbReference type="ChEBI" id="CHEBI:18420"/>
    </ligand>
</feature>
<feature type="binding site" evidence="3">
    <location>
        <position position="417"/>
    </location>
    <ligand>
        <name>Zn(2+)</name>
        <dbReference type="ChEBI" id="CHEBI:29105"/>
        <label>2</label>
    </ligand>
</feature>
<evidence type="ECO:0000256" key="2">
    <source>
        <dbReference type="PIRSR" id="PIRSR601952-1"/>
    </source>
</evidence>
<feature type="binding site" evidence="3">
    <location>
        <position position="498"/>
    </location>
    <ligand>
        <name>Zn(2+)</name>
        <dbReference type="ChEBI" id="CHEBI:29105"/>
        <label>2</label>
    </ligand>
</feature>
<dbReference type="InterPro" id="IPR017850">
    <property type="entry name" value="Alkaline_phosphatase_core_sf"/>
</dbReference>
<dbReference type="AlphaFoldDB" id="A0A1M5YDY2"/>
<dbReference type="GO" id="GO:0046872">
    <property type="term" value="F:metal ion binding"/>
    <property type="evidence" value="ECO:0007669"/>
    <property type="project" value="UniProtKB-KW"/>
</dbReference>
<feature type="binding site" evidence="3">
    <location>
        <position position="210"/>
    </location>
    <ligand>
        <name>Mg(2+)</name>
        <dbReference type="ChEBI" id="CHEBI:18420"/>
    </ligand>
</feature>
<reference evidence="5 6" key="1">
    <citation type="submission" date="2016-11" db="EMBL/GenBank/DDBJ databases">
        <authorList>
            <person name="Jaros S."/>
            <person name="Januszkiewicz K."/>
            <person name="Wedrychowicz H."/>
        </authorList>
    </citation>
    <scope>NUCLEOTIDE SEQUENCE [LARGE SCALE GENOMIC DNA]</scope>
    <source>
        <strain evidence="5 6">DSM 16917</strain>
    </source>
</reference>
<dbReference type="PROSITE" id="PS51257">
    <property type="entry name" value="PROKAR_LIPOPROTEIN"/>
    <property type="match status" value="1"/>
</dbReference>
<dbReference type="PANTHER" id="PTHR11596">
    <property type="entry name" value="ALKALINE PHOSPHATASE"/>
    <property type="match status" value="1"/>
</dbReference>
<gene>
    <name evidence="5" type="ORF">SAMN02745129_4134</name>
</gene>
<comment type="similarity">
    <text evidence="4">Belongs to the alkaline phosphatase family.</text>
</comment>
<dbReference type="Gene3D" id="3.40.720.10">
    <property type="entry name" value="Alkaline Phosphatase, subunit A"/>
    <property type="match status" value="1"/>
</dbReference>
<feature type="binding site" evidence="3">
    <location>
        <position position="380"/>
    </location>
    <ligand>
        <name>Zn(2+)</name>
        <dbReference type="ChEBI" id="CHEBI:29105"/>
        <label>2</label>
    </ligand>
</feature>
<keyword evidence="3" id="KW-0479">Metal-binding</keyword>
<comment type="cofactor">
    <cofactor evidence="3">
        <name>Zn(2+)</name>
        <dbReference type="ChEBI" id="CHEBI:29105"/>
    </cofactor>
    <text evidence="3">Binds 2 Zn(2+) ions.</text>
</comment>
<dbReference type="RefSeq" id="WP_082766688.1">
    <property type="nucleotide sequence ID" value="NZ_FQXG01000007.1"/>
</dbReference>
<dbReference type="SUPFAM" id="SSF53649">
    <property type="entry name" value="Alkaline phosphatase-like"/>
    <property type="match status" value="1"/>
</dbReference>
<keyword evidence="3" id="KW-0460">Magnesium</keyword>
<dbReference type="PANTHER" id="PTHR11596:SF5">
    <property type="entry name" value="ALKALINE PHOSPHATASE"/>
    <property type="match status" value="1"/>
</dbReference>
<proteinExistence type="inferred from homology"/>
<dbReference type="SMART" id="SM00098">
    <property type="entry name" value="alkPPc"/>
    <property type="match status" value="1"/>
</dbReference>
<dbReference type="OrthoDB" id="9794455at2"/>
<evidence type="ECO:0000313" key="6">
    <source>
        <dbReference type="Proteomes" id="UP000184268"/>
    </source>
</evidence>
<dbReference type="CDD" id="cd16012">
    <property type="entry name" value="ALP"/>
    <property type="match status" value="1"/>
</dbReference>
<sequence length="540" mass="57684">MTRMHPLAVILATTLLAACSKPETEIEAPQAAAPEPAIAAEPEPVHRYGSVGQLGLDGQPSPLQSGWFTQGQSQLKSMMELTPLTERPRNVVLFVGDGMSATTVAAARILAGQLQGRPGEDHQLSFDAFPFTAMVKTYNTDAQTPDSAGTMTAMMTGVKTRAGLLGVDENVNRRNCAEFREHRLMSAMMLAAEAGLGTGVVTNTRITHATPAATFAWSPDRNYESDADLTNWGKQVGCVDIASQLISFDYGRGLDVAFGGGRAQFLPEDQADPIYPGAGGKRKDGRNLTQEWQQRHAQSLYIHTKAELEDLPVEAGVQVLGLFAPSHNEYRVDRQDSETHSSLQPSLKAMTLKAIELLKAQGDEGFLLVVESGRIDHGHHAGQAHRALHEVIELDEAVAATLGAVGDDTLVLVTADHSHTMTFAGYSAAGNNILGLAGRTDANGEFIPTLDSDGQPYTTLAYANGPGARYPTATLTAEQVVQKDYRQRAITPLNSETHGGEDVVLYATGPGAQLARGTLEQNLVFHLIDAALGLSEQAAK</sequence>
<feature type="binding site" evidence="3">
    <location>
        <position position="371"/>
    </location>
    <ligand>
        <name>Mg(2+)</name>
        <dbReference type="ChEBI" id="CHEBI:18420"/>
    </ligand>
</feature>
<feature type="binding site" evidence="3">
    <location>
        <position position="97"/>
    </location>
    <ligand>
        <name>Zn(2+)</name>
        <dbReference type="ChEBI" id="CHEBI:29105"/>
        <label>2</label>
    </ligand>
</feature>
<dbReference type="GO" id="GO:0004035">
    <property type="term" value="F:alkaline phosphatase activity"/>
    <property type="evidence" value="ECO:0007669"/>
    <property type="project" value="TreeGrafter"/>
</dbReference>
<dbReference type="Proteomes" id="UP000184268">
    <property type="component" value="Unassembled WGS sequence"/>
</dbReference>
<evidence type="ECO:0000313" key="5">
    <source>
        <dbReference type="EMBL" id="SHI10245.1"/>
    </source>
</evidence>
<keyword evidence="6" id="KW-1185">Reference proteome</keyword>
<keyword evidence="3" id="KW-0862">Zinc</keyword>
<name>A0A1M5YDY2_9GAMM</name>
<feature type="active site" description="Phosphoserine intermediate" evidence="2">
    <location>
        <position position="147"/>
    </location>
</feature>